<feature type="transmembrane region" description="Helical" evidence="5">
    <location>
        <begin position="47"/>
        <end position="63"/>
    </location>
</feature>
<comment type="subcellular location">
    <subcellularLocation>
        <location evidence="1">Membrane</location>
        <topology evidence="1">Multi-pass membrane protein</topology>
    </subcellularLocation>
</comment>
<keyword evidence="2 5" id="KW-0812">Transmembrane</keyword>
<gene>
    <name evidence="7" type="ORF">NCTC12410_00659</name>
</gene>
<dbReference type="RefSeq" id="WP_115011140.1">
    <property type="nucleotide sequence ID" value="NZ_UGHV01000001.1"/>
</dbReference>
<proteinExistence type="predicted"/>
<dbReference type="PANTHER" id="PTHR10037:SF62">
    <property type="entry name" value="SODIUM CHANNEL PROTEIN 60E"/>
    <property type="match status" value="1"/>
</dbReference>
<accession>A0A377J2W1</accession>
<evidence type="ECO:0000256" key="2">
    <source>
        <dbReference type="ARBA" id="ARBA00022692"/>
    </source>
</evidence>
<dbReference type="AlphaFoldDB" id="A0A377J2W1"/>
<dbReference type="InterPro" id="IPR043203">
    <property type="entry name" value="VGCC_Ca_Na"/>
</dbReference>
<dbReference type="InterPro" id="IPR027359">
    <property type="entry name" value="Volt_channel_dom_sf"/>
</dbReference>
<feature type="transmembrane region" description="Helical" evidence="5">
    <location>
        <begin position="116"/>
        <end position="142"/>
    </location>
</feature>
<evidence type="ECO:0000256" key="4">
    <source>
        <dbReference type="ARBA" id="ARBA00023136"/>
    </source>
</evidence>
<evidence type="ECO:0000256" key="1">
    <source>
        <dbReference type="ARBA" id="ARBA00004141"/>
    </source>
</evidence>
<evidence type="ECO:0000259" key="6">
    <source>
        <dbReference type="Pfam" id="PF00520"/>
    </source>
</evidence>
<evidence type="ECO:0000256" key="5">
    <source>
        <dbReference type="SAM" id="Phobius"/>
    </source>
</evidence>
<reference evidence="7 8" key="1">
    <citation type="submission" date="2018-06" db="EMBL/GenBank/DDBJ databases">
        <authorList>
            <consortium name="Pathogen Informatics"/>
            <person name="Doyle S."/>
        </authorList>
    </citation>
    <scope>NUCLEOTIDE SEQUENCE [LARGE SCALE GENOMIC DNA]</scope>
    <source>
        <strain evidence="7 8">NCTC12410</strain>
    </source>
</reference>
<dbReference type="SUPFAM" id="SSF81324">
    <property type="entry name" value="Voltage-gated potassium channels"/>
    <property type="match status" value="1"/>
</dbReference>
<feature type="transmembrane region" description="Helical" evidence="5">
    <location>
        <begin position="193"/>
        <end position="216"/>
    </location>
</feature>
<evidence type="ECO:0000313" key="7">
    <source>
        <dbReference type="EMBL" id="STO96842.1"/>
    </source>
</evidence>
<dbReference type="Gene3D" id="1.20.120.350">
    <property type="entry name" value="Voltage-gated potassium channels. Chain C"/>
    <property type="match status" value="1"/>
</dbReference>
<dbReference type="Pfam" id="PF00520">
    <property type="entry name" value="Ion_trans"/>
    <property type="match status" value="1"/>
</dbReference>
<dbReference type="Proteomes" id="UP000254841">
    <property type="component" value="Unassembled WGS sequence"/>
</dbReference>
<feature type="transmembrane region" description="Helical" evidence="5">
    <location>
        <begin position="75"/>
        <end position="95"/>
    </location>
</feature>
<dbReference type="GO" id="GO:0005248">
    <property type="term" value="F:voltage-gated sodium channel activity"/>
    <property type="evidence" value="ECO:0007669"/>
    <property type="project" value="TreeGrafter"/>
</dbReference>
<keyword evidence="3 5" id="KW-1133">Transmembrane helix</keyword>
<feature type="transmembrane region" description="Helical" evidence="5">
    <location>
        <begin position="12"/>
        <end position="35"/>
    </location>
</feature>
<dbReference type="EMBL" id="UGHV01000001">
    <property type="protein sequence ID" value="STO96842.1"/>
    <property type="molecule type" value="Genomic_DNA"/>
</dbReference>
<sequence length="234" mass="26319">MNLKGSIKSPAFQNLIIGIIILDSIILGALTFSFLKNNSILIAIDRMCLLFFCIEMCVKILVLRKEFFLSKWNLFDLFVVVLSVLPTTIIGNIAILRLFRVLRAARLSSSVPQLRFVIAVITRSIPSVVSIGVLLLLVYYIYAVLGTQLFATAAPEYFGDLGKSFFTLFQVMTGESWSGAIARPIMQIYPYAWIYFISYMIIVSFIVLNMVIGVIVDSISEIKAQKLEKEHNNV</sequence>
<dbReference type="PANTHER" id="PTHR10037">
    <property type="entry name" value="VOLTAGE-GATED CATION CHANNEL CALCIUM AND SODIUM"/>
    <property type="match status" value="1"/>
</dbReference>
<name>A0A377J2W1_9HELI</name>
<evidence type="ECO:0000313" key="8">
    <source>
        <dbReference type="Proteomes" id="UP000254841"/>
    </source>
</evidence>
<dbReference type="InterPro" id="IPR005821">
    <property type="entry name" value="Ion_trans_dom"/>
</dbReference>
<evidence type="ECO:0000256" key="3">
    <source>
        <dbReference type="ARBA" id="ARBA00022989"/>
    </source>
</evidence>
<feature type="domain" description="Ion transport" evidence="6">
    <location>
        <begin position="10"/>
        <end position="226"/>
    </location>
</feature>
<protein>
    <submittedName>
        <fullName evidence="7">Ion transport protein</fullName>
    </submittedName>
</protein>
<dbReference type="GO" id="GO:0001518">
    <property type="term" value="C:voltage-gated sodium channel complex"/>
    <property type="evidence" value="ECO:0007669"/>
    <property type="project" value="TreeGrafter"/>
</dbReference>
<dbReference type="OrthoDB" id="5297065at2"/>
<keyword evidence="4 5" id="KW-0472">Membrane</keyword>
<dbReference type="Gene3D" id="1.10.287.70">
    <property type="match status" value="1"/>
</dbReference>
<organism evidence="7 8">
    <name type="scientific">Helicobacter canis</name>
    <dbReference type="NCBI Taxonomy" id="29419"/>
    <lineage>
        <taxon>Bacteria</taxon>
        <taxon>Pseudomonadati</taxon>
        <taxon>Campylobacterota</taxon>
        <taxon>Epsilonproteobacteria</taxon>
        <taxon>Campylobacterales</taxon>
        <taxon>Helicobacteraceae</taxon>
        <taxon>Helicobacter</taxon>
    </lineage>
</organism>